<keyword evidence="3" id="KW-1185">Reference proteome</keyword>
<evidence type="ECO:0000313" key="2">
    <source>
        <dbReference type="EMBL" id="KAK7058800.1"/>
    </source>
</evidence>
<organism evidence="2 3">
    <name type="scientific">Paramarasmius palmivorus</name>
    <dbReference type="NCBI Taxonomy" id="297713"/>
    <lineage>
        <taxon>Eukaryota</taxon>
        <taxon>Fungi</taxon>
        <taxon>Dikarya</taxon>
        <taxon>Basidiomycota</taxon>
        <taxon>Agaricomycotina</taxon>
        <taxon>Agaricomycetes</taxon>
        <taxon>Agaricomycetidae</taxon>
        <taxon>Agaricales</taxon>
        <taxon>Marasmiineae</taxon>
        <taxon>Marasmiaceae</taxon>
        <taxon>Paramarasmius</taxon>
    </lineage>
</organism>
<evidence type="ECO:0000313" key="3">
    <source>
        <dbReference type="Proteomes" id="UP001383192"/>
    </source>
</evidence>
<gene>
    <name evidence="2" type="ORF">VNI00_001424</name>
</gene>
<evidence type="ECO:0000256" key="1">
    <source>
        <dbReference type="SAM" id="MobiDB-lite"/>
    </source>
</evidence>
<accession>A0AAW0E2Y2</accession>
<dbReference type="EMBL" id="JAYKXP010000004">
    <property type="protein sequence ID" value="KAK7058800.1"/>
    <property type="molecule type" value="Genomic_DNA"/>
</dbReference>
<dbReference type="Proteomes" id="UP001383192">
    <property type="component" value="Unassembled WGS sequence"/>
</dbReference>
<reference evidence="2 3" key="1">
    <citation type="submission" date="2024-01" db="EMBL/GenBank/DDBJ databases">
        <title>A draft genome for a cacao thread blight-causing isolate of Paramarasmius palmivorus.</title>
        <authorList>
            <person name="Baruah I.K."/>
            <person name="Bukari Y."/>
            <person name="Amoako-Attah I."/>
            <person name="Meinhardt L.W."/>
            <person name="Bailey B.A."/>
            <person name="Cohen S.P."/>
        </authorList>
    </citation>
    <scope>NUCLEOTIDE SEQUENCE [LARGE SCALE GENOMIC DNA]</scope>
    <source>
        <strain evidence="2 3">GH-12</strain>
    </source>
</reference>
<name>A0AAW0E2Y2_9AGAR</name>
<dbReference type="AlphaFoldDB" id="A0AAW0E2Y2"/>
<feature type="compositionally biased region" description="Polar residues" evidence="1">
    <location>
        <begin position="137"/>
        <end position="147"/>
    </location>
</feature>
<protein>
    <submittedName>
        <fullName evidence="2">Uncharacterized protein</fullName>
    </submittedName>
</protein>
<proteinExistence type="predicted"/>
<comment type="caution">
    <text evidence="2">The sequence shown here is derived from an EMBL/GenBank/DDBJ whole genome shotgun (WGS) entry which is preliminary data.</text>
</comment>
<feature type="region of interest" description="Disordered" evidence="1">
    <location>
        <begin position="137"/>
        <end position="161"/>
    </location>
</feature>
<sequence>MSSSSSTSGPPYYILFTQSSSSLGHPTIQYHYADDSPLSLLPQLPDEHVIILDYVPASPQSPPTVVSTSRSLAVTGLRVEEAQGAAALEEKHNDRMYIIETTASVDKSSRNDVQQPHAILEEFKQRNAVLRRALTFNGNPTVNTSPRSPLKPYDSPQSPMH</sequence>